<dbReference type="Pfam" id="PF04055">
    <property type="entry name" value="Radical_SAM"/>
    <property type="match status" value="1"/>
</dbReference>
<sequence>MDTGFITSINDLSNPILGLIEVTQKCNLNCPICFRRLKNACKGSTSKDLVFGEIIERLEKLKKDRPDINPTIALTGGEPTLRDDLPDLIAKIHEMGFKRTEVMTNGIRLADDIGLVKDLKKAGLSQMGLQFDGFNDKAYQLMRGRELAETKRKVLENLKSVKQATILAACIMKRVNDGEIGSIIDFAVENKDFIEHVNFQSFIRNRNNSDEFSSTYIFDKDQIVNSIEYQTNQRIRKEHFTPPASILPVPEFIEAVSKKQQKQYFPLFHKECNLTTYVYVTKNKSLIPVQEALNMDSFLKYLEKLTVELNNTNSWGRKTFLMTKLTLKMFQLIKKQIFRKMLFSSMLKKEFDPLANLKEVLMISCENYMGDHQFSAERNQKCGLFFLEGDNSIRPFCQQD</sequence>
<dbReference type="STRING" id="1469948.GCA_000732725_03854"/>
<dbReference type="SFLD" id="SFLDS00029">
    <property type="entry name" value="Radical_SAM"/>
    <property type="match status" value="1"/>
</dbReference>
<evidence type="ECO:0000313" key="6">
    <source>
        <dbReference type="EMBL" id="TCL57633.1"/>
    </source>
</evidence>
<dbReference type="PANTHER" id="PTHR43306">
    <property type="entry name" value="7,8-DIHYDRO-6-HYDROXYMETHYLPTERIN DIMETHYLTRANSFERASE"/>
    <property type="match status" value="1"/>
</dbReference>
<evidence type="ECO:0000256" key="2">
    <source>
        <dbReference type="ARBA" id="ARBA00022723"/>
    </source>
</evidence>
<gene>
    <name evidence="6" type="ORF">EDD76_108168</name>
</gene>
<reference evidence="6 7" key="1">
    <citation type="submission" date="2019-03" db="EMBL/GenBank/DDBJ databases">
        <title>Genomic Encyclopedia of Type Strains, Phase IV (KMG-IV): sequencing the most valuable type-strain genomes for metagenomic binning, comparative biology and taxonomic classification.</title>
        <authorList>
            <person name="Goeker M."/>
        </authorList>
    </citation>
    <scope>NUCLEOTIDE SEQUENCE [LARGE SCALE GENOMIC DNA]</scope>
    <source>
        <strain evidence="6 7">DSM 100556</strain>
    </source>
</reference>
<dbReference type="SUPFAM" id="SSF102114">
    <property type="entry name" value="Radical SAM enzymes"/>
    <property type="match status" value="1"/>
</dbReference>
<keyword evidence="3" id="KW-0408">Iron</keyword>
<evidence type="ECO:0000256" key="3">
    <source>
        <dbReference type="ARBA" id="ARBA00023004"/>
    </source>
</evidence>
<dbReference type="InterPro" id="IPR058240">
    <property type="entry name" value="rSAM_sf"/>
</dbReference>
<proteinExistence type="predicted"/>
<keyword evidence="7" id="KW-1185">Reference proteome</keyword>
<dbReference type="Gene3D" id="3.20.20.70">
    <property type="entry name" value="Aldolase class I"/>
    <property type="match status" value="1"/>
</dbReference>
<dbReference type="PROSITE" id="PS51918">
    <property type="entry name" value="RADICAL_SAM"/>
    <property type="match status" value="1"/>
</dbReference>
<name>A0A4R1QW83_9FIRM</name>
<evidence type="ECO:0000256" key="4">
    <source>
        <dbReference type="ARBA" id="ARBA00023014"/>
    </source>
</evidence>
<dbReference type="GO" id="GO:0051536">
    <property type="term" value="F:iron-sulfur cluster binding"/>
    <property type="evidence" value="ECO:0007669"/>
    <property type="project" value="UniProtKB-KW"/>
</dbReference>
<dbReference type="EMBL" id="SLUO01000008">
    <property type="protein sequence ID" value="TCL57633.1"/>
    <property type="molecule type" value="Genomic_DNA"/>
</dbReference>
<dbReference type="InterPro" id="IPR007197">
    <property type="entry name" value="rSAM"/>
</dbReference>
<evidence type="ECO:0000259" key="5">
    <source>
        <dbReference type="PROSITE" id="PS51918"/>
    </source>
</evidence>
<feature type="domain" description="Radical SAM core" evidence="5">
    <location>
        <begin position="12"/>
        <end position="243"/>
    </location>
</feature>
<keyword evidence="1" id="KW-0949">S-adenosyl-L-methionine</keyword>
<keyword evidence="2" id="KW-0479">Metal-binding</keyword>
<dbReference type="GO" id="GO:0003824">
    <property type="term" value="F:catalytic activity"/>
    <property type="evidence" value="ECO:0007669"/>
    <property type="project" value="InterPro"/>
</dbReference>
<protein>
    <recommendedName>
        <fullName evidence="5">Radical SAM core domain-containing protein</fullName>
    </recommendedName>
</protein>
<dbReference type="RefSeq" id="WP_031392476.1">
    <property type="nucleotide sequence ID" value="NZ_JPNB01000003.1"/>
</dbReference>
<comment type="caution">
    <text evidence="6">The sequence shown here is derived from an EMBL/GenBank/DDBJ whole genome shotgun (WGS) entry which is preliminary data.</text>
</comment>
<accession>A0A4R1QW83</accession>
<dbReference type="GO" id="GO:0046872">
    <property type="term" value="F:metal ion binding"/>
    <property type="evidence" value="ECO:0007669"/>
    <property type="project" value="UniProtKB-KW"/>
</dbReference>
<dbReference type="InterPro" id="IPR013785">
    <property type="entry name" value="Aldolase_TIM"/>
</dbReference>
<dbReference type="CDD" id="cd01335">
    <property type="entry name" value="Radical_SAM"/>
    <property type="match status" value="1"/>
</dbReference>
<dbReference type="SFLD" id="SFLDG01067">
    <property type="entry name" value="SPASM/twitch_domain_containing"/>
    <property type="match status" value="1"/>
</dbReference>
<dbReference type="Proteomes" id="UP000295718">
    <property type="component" value="Unassembled WGS sequence"/>
</dbReference>
<keyword evidence="4" id="KW-0411">Iron-sulfur</keyword>
<dbReference type="PANTHER" id="PTHR43306:SF1">
    <property type="entry name" value="7,8-DIHYDRO-6-HYDROXYMETHYLPTERIN DIMETHYLTRANSFERASE"/>
    <property type="match status" value="1"/>
</dbReference>
<dbReference type="InterPro" id="IPR034474">
    <property type="entry name" value="Methyltransferase_Class_D"/>
</dbReference>
<evidence type="ECO:0000256" key="1">
    <source>
        <dbReference type="ARBA" id="ARBA00022691"/>
    </source>
</evidence>
<dbReference type="AlphaFoldDB" id="A0A4R1QW83"/>
<evidence type="ECO:0000313" key="7">
    <source>
        <dbReference type="Proteomes" id="UP000295718"/>
    </source>
</evidence>
<organism evidence="6 7">
    <name type="scientific">Kineothrix alysoides</name>
    <dbReference type="NCBI Taxonomy" id="1469948"/>
    <lineage>
        <taxon>Bacteria</taxon>
        <taxon>Bacillati</taxon>
        <taxon>Bacillota</taxon>
        <taxon>Clostridia</taxon>
        <taxon>Lachnospirales</taxon>
        <taxon>Lachnospiraceae</taxon>
        <taxon>Kineothrix</taxon>
    </lineage>
</organism>